<organism evidence="2 3">
    <name type="scientific">Caerostris extrusa</name>
    <name type="common">Bark spider</name>
    <name type="synonym">Caerostris bankana</name>
    <dbReference type="NCBI Taxonomy" id="172846"/>
    <lineage>
        <taxon>Eukaryota</taxon>
        <taxon>Metazoa</taxon>
        <taxon>Ecdysozoa</taxon>
        <taxon>Arthropoda</taxon>
        <taxon>Chelicerata</taxon>
        <taxon>Arachnida</taxon>
        <taxon>Araneae</taxon>
        <taxon>Araneomorphae</taxon>
        <taxon>Entelegynae</taxon>
        <taxon>Araneoidea</taxon>
        <taxon>Araneidae</taxon>
        <taxon>Caerostris</taxon>
    </lineage>
</organism>
<comment type="caution">
    <text evidence="2">The sequence shown here is derived from an EMBL/GenBank/DDBJ whole genome shotgun (WGS) entry which is preliminary data.</text>
</comment>
<dbReference type="AlphaFoldDB" id="A0AAV4V946"/>
<keyword evidence="1" id="KW-0472">Membrane</keyword>
<reference evidence="2 3" key="1">
    <citation type="submission" date="2021-06" db="EMBL/GenBank/DDBJ databases">
        <title>Caerostris extrusa draft genome.</title>
        <authorList>
            <person name="Kono N."/>
            <person name="Arakawa K."/>
        </authorList>
    </citation>
    <scope>NUCLEOTIDE SEQUENCE [LARGE SCALE GENOMIC DNA]</scope>
</reference>
<evidence type="ECO:0000313" key="3">
    <source>
        <dbReference type="Proteomes" id="UP001054945"/>
    </source>
</evidence>
<keyword evidence="3" id="KW-1185">Reference proteome</keyword>
<feature type="transmembrane region" description="Helical" evidence="1">
    <location>
        <begin position="34"/>
        <end position="55"/>
    </location>
</feature>
<accession>A0AAV4V946</accession>
<keyword evidence="1" id="KW-1133">Transmembrane helix</keyword>
<protein>
    <submittedName>
        <fullName evidence="2">Uncharacterized protein</fullName>
    </submittedName>
</protein>
<evidence type="ECO:0000313" key="2">
    <source>
        <dbReference type="EMBL" id="GIY66641.1"/>
    </source>
</evidence>
<proteinExistence type="predicted"/>
<gene>
    <name evidence="2" type="ORF">CEXT_24701</name>
</gene>
<keyword evidence="1" id="KW-0812">Transmembrane</keyword>
<dbReference type="Proteomes" id="UP001054945">
    <property type="component" value="Unassembled WGS sequence"/>
</dbReference>
<evidence type="ECO:0000256" key="1">
    <source>
        <dbReference type="SAM" id="Phobius"/>
    </source>
</evidence>
<sequence length="89" mass="10025">MTRSCDGWHPDTEVKLKNLKECSGSKKKWEGGSWIRIFGFPNAVFFFSFCCSLFVDNGVHFYAFCGMGNRLAHTISSLILEDTGTSSFQ</sequence>
<name>A0AAV4V946_CAEEX</name>
<dbReference type="EMBL" id="BPLR01014137">
    <property type="protein sequence ID" value="GIY66641.1"/>
    <property type="molecule type" value="Genomic_DNA"/>
</dbReference>